<protein>
    <submittedName>
        <fullName evidence="2">Uncharacterized protein</fullName>
    </submittedName>
</protein>
<comment type="caution">
    <text evidence="2">The sequence shown here is derived from an EMBL/GenBank/DDBJ whole genome shotgun (WGS) entry which is preliminary data.</text>
</comment>
<dbReference type="RefSeq" id="WP_382268659.1">
    <property type="nucleotide sequence ID" value="NZ_JBHTAR010000011.1"/>
</dbReference>
<sequence>MSERAPDSDDARIGEKVTTLARTFASSLADGPPASESGRGPKRSV</sequence>
<evidence type="ECO:0000256" key="1">
    <source>
        <dbReference type="SAM" id="MobiDB-lite"/>
    </source>
</evidence>
<organism evidence="2 3">
    <name type="scientific">Halospeciosus flavus</name>
    <dbReference type="NCBI Taxonomy" id="3032283"/>
    <lineage>
        <taxon>Archaea</taxon>
        <taxon>Methanobacteriati</taxon>
        <taxon>Methanobacteriota</taxon>
        <taxon>Stenosarchaea group</taxon>
        <taxon>Halobacteria</taxon>
        <taxon>Halobacteriales</taxon>
        <taxon>Halobacteriaceae</taxon>
        <taxon>Halospeciosus</taxon>
    </lineage>
</organism>
<dbReference type="Proteomes" id="UP001596447">
    <property type="component" value="Unassembled WGS sequence"/>
</dbReference>
<proteinExistence type="predicted"/>
<reference evidence="2 3" key="1">
    <citation type="journal article" date="2019" name="Int. J. Syst. Evol. Microbiol.">
        <title>The Global Catalogue of Microorganisms (GCM) 10K type strain sequencing project: providing services to taxonomists for standard genome sequencing and annotation.</title>
        <authorList>
            <consortium name="The Broad Institute Genomics Platform"/>
            <consortium name="The Broad Institute Genome Sequencing Center for Infectious Disease"/>
            <person name="Wu L."/>
            <person name="Ma J."/>
        </authorList>
    </citation>
    <scope>NUCLEOTIDE SEQUENCE [LARGE SCALE GENOMIC DNA]</scope>
    <source>
        <strain evidence="2 3">XZGYJ-43</strain>
    </source>
</reference>
<gene>
    <name evidence="2" type="ORF">ACFQJ9_18465</name>
</gene>
<accession>A0ABD5Z870</accession>
<dbReference type="EMBL" id="JBHTAR010000011">
    <property type="protein sequence ID" value="MFC7201364.1"/>
    <property type="molecule type" value="Genomic_DNA"/>
</dbReference>
<name>A0ABD5Z870_9EURY</name>
<feature type="region of interest" description="Disordered" evidence="1">
    <location>
        <begin position="23"/>
        <end position="45"/>
    </location>
</feature>
<dbReference type="AlphaFoldDB" id="A0ABD5Z870"/>
<evidence type="ECO:0000313" key="2">
    <source>
        <dbReference type="EMBL" id="MFC7201364.1"/>
    </source>
</evidence>
<evidence type="ECO:0000313" key="3">
    <source>
        <dbReference type="Proteomes" id="UP001596447"/>
    </source>
</evidence>
<keyword evidence="3" id="KW-1185">Reference proteome</keyword>